<sequence length="373" mass="43023">MLRKVPVRAKEDPLNYLLVHYNFQVNHKIFSTINCFSYPMLLIISTISSINSIANDGLGYFVKHNAFGISGLFFIVLNIPLNYFIVGNIHKHVKLELCWDIETASLSTRHKIYKEIRDEYKMYLAVTILNLFGAFVNFLLENFTNVHIVSDIIFVEKILTGYQTTKIIIKFILSLTHFCAILTTIPQFLAMKYATGSLKLQLHLLIDYFNQIEIYHYEDPEVKAHLEICSTHHIFLTGYYNEILDLAAYSIVLLPFGAVCLALGCALHTYYNYSVATCLGISPLLILVVLVIIDLCKSGQDIQNAFEDFYWEMTKVAWWNWSERNKKSLLLMMTRCQKSEVFGAFTVEINKSLIIRITKTVYQAFLVIQQTLK</sequence>
<evidence type="ECO:0000256" key="4">
    <source>
        <dbReference type="ARBA" id="ARBA00022692"/>
    </source>
</evidence>
<comment type="caution">
    <text evidence="10">Lacks conserved residue(s) required for the propagation of feature annotation.</text>
</comment>
<feature type="transmembrane region" description="Helical" evidence="10">
    <location>
        <begin position="36"/>
        <end position="54"/>
    </location>
</feature>
<evidence type="ECO:0000256" key="3">
    <source>
        <dbReference type="ARBA" id="ARBA00022606"/>
    </source>
</evidence>
<evidence type="ECO:0000256" key="8">
    <source>
        <dbReference type="ARBA" id="ARBA00023170"/>
    </source>
</evidence>
<evidence type="ECO:0000256" key="1">
    <source>
        <dbReference type="ARBA" id="ARBA00004651"/>
    </source>
</evidence>
<evidence type="ECO:0000256" key="2">
    <source>
        <dbReference type="ARBA" id="ARBA00022475"/>
    </source>
</evidence>
<feature type="transmembrane region" description="Helical" evidence="10">
    <location>
        <begin position="66"/>
        <end position="86"/>
    </location>
</feature>
<keyword evidence="2" id="KW-1003">Cell membrane</keyword>
<keyword evidence="6 10" id="KW-1133">Transmembrane helix</keyword>
<comment type="similarity">
    <text evidence="10">Belongs to the insect chemoreceptor superfamily. Heteromeric odorant receptor channel (TC 1.A.69) family.</text>
</comment>
<name>A0AAW1UQC8_9CUCU</name>
<organism evidence="11 12">
    <name type="scientific">Henosepilachna vigintioctopunctata</name>
    <dbReference type="NCBI Taxonomy" id="420089"/>
    <lineage>
        <taxon>Eukaryota</taxon>
        <taxon>Metazoa</taxon>
        <taxon>Ecdysozoa</taxon>
        <taxon>Arthropoda</taxon>
        <taxon>Hexapoda</taxon>
        <taxon>Insecta</taxon>
        <taxon>Pterygota</taxon>
        <taxon>Neoptera</taxon>
        <taxon>Endopterygota</taxon>
        <taxon>Coleoptera</taxon>
        <taxon>Polyphaga</taxon>
        <taxon>Cucujiformia</taxon>
        <taxon>Coccinelloidea</taxon>
        <taxon>Coccinellidae</taxon>
        <taxon>Epilachninae</taxon>
        <taxon>Epilachnini</taxon>
        <taxon>Henosepilachna</taxon>
    </lineage>
</organism>
<evidence type="ECO:0000313" key="12">
    <source>
        <dbReference type="Proteomes" id="UP001431783"/>
    </source>
</evidence>
<keyword evidence="5 10" id="KW-0552">Olfaction</keyword>
<dbReference type="GO" id="GO:0005549">
    <property type="term" value="F:odorant binding"/>
    <property type="evidence" value="ECO:0007669"/>
    <property type="project" value="InterPro"/>
</dbReference>
<comment type="subcellular location">
    <subcellularLocation>
        <location evidence="1 10">Cell membrane</location>
        <topology evidence="1 10">Multi-pass membrane protein</topology>
    </subcellularLocation>
</comment>
<dbReference type="GO" id="GO:0007165">
    <property type="term" value="P:signal transduction"/>
    <property type="evidence" value="ECO:0007669"/>
    <property type="project" value="UniProtKB-KW"/>
</dbReference>
<dbReference type="EMBL" id="JARQZJ010000072">
    <property type="protein sequence ID" value="KAK9882046.1"/>
    <property type="molecule type" value="Genomic_DNA"/>
</dbReference>
<feature type="transmembrane region" description="Helical" evidence="10">
    <location>
        <begin position="270"/>
        <end position="293"/>
    </location>
</feature>
<keyword evidence="4 10" id="KW-0812">Transmembrane</keyword>
<evidence type="ECO:0000256" key="10">
    <source>
        <dbReference type="RuleBase" id="RU351113"/>
    </source>
</evidence>
<evidence type="ECO:0000256" key="5">
    <source>
        <dbReference type="ARBA" id="ARBA00022725"/>
    </source>
</evidence>
<evidence type="ECO:0000256" key="6">
    <source>
        <dbReference type="ARBA" id="ARBA00022989"/>
    </source>
</evidence>
<dbReference type="PANTHER" id="PTHR21137">
    <property type="entry name" value="ODORANT RECEPTOR"/>
    <property type="match status" value="1"/>
</dbReference>
<keyword evidence="8 10" id="KW-0675">Receptor</keyword>
<gene>
    <name evidence="11" type="ORF">WA026_018897</name>
</gene>
<protein>
    <recommendedName>
        <fullName evidence="10">Odorant receptor</fullName>
    </recommendedName>
</protein>
<feature type="transmembrane region" description="Helical" evidence="10">
    <location>
        <begin position="167"/>
        <end position="190"/>
    </location>
</feature>
<dbReference type="GO" id="GO:0004984">
    <property type="term" value="F:olfactory receptor activity"/>
    <property type="evidence" value="ECO:0007669"/>
    <property type="project" value="InterPro"/>
</dbReference>
<proteinExistence type="inferred from homology"/>
<keyword evidence="7 10" id="KW-0472">Membrane</keyword>
<keyword evidence="3 10" id="KW-0716">Sensory transduction</keyword>
<dbReference type="GO" id="GO:0005886">
    <property type="term" value="C:plasma membrane"/>
    <property type="evidence" value="ECO:0007669"/>
    <property type="project" value="UniProtKB-SubCell"/>
</dbReference>
<comment type="caution">
    <text evidence="11">The sequence shown here is derived from an EMBL/GenBank/DDBJ whole genome shotgun (WGS) entry which is preliminary data.</text>
</comment>
<keyword evidence="12" id="KW-1185">Reference proteome</keyword>
<accession>A0AAW1UQC8</accession>
<evidence type="ECO:0000256" key="9">
    <source>
        <dbReference type="ARBA" id="ARBA00023224"/>
    </source>
</evidence>
<dbReference type="InterPro" id="IPR004117">
    <property type="entry name" value="7tm6_olfct_rcpt"/>
</dbReference>
<evidence type="ECO:0000256" key="7">
    <source>
        <dbReference type="ARBA" id="ARBA00023136"/>
    </source>
</evidence>
<dbReference type="AlphaFoldDB" id="A0AAW1UQC8"/>
<reference evidence="11 12" key="1">
    <citation type="submission" date="2023-03" db="EMBL/GenBank/DDBJ databases">
        <title>Genome insight into feeding habits of ladybird beetles.</title>
        <authorList>
            <person name="Li H.-S."/>
            <person name="Huang Y.-H."/>
            <person name="Pang H."/>
        </authorList>
    </citation>
    <scope>NUCLEOTIDE SEQUENCE [LARGE SCALE GENOMIC DNA]</scope>
    <source>
        <strain evidence="11">SYSU_2023b</strain>
        <tissue evidence="11">Whole body</tissue>
    </source>
</reference>
<dbReference type="PANTHER" id="PTHR21137:SF35">
    <property type="entry name" value="ODORANT RECEPTOR 19A-RELATED"/>
    <property type="match status" value="1"/>
</dbReference>
<keyword evidence="9 10" id="KW-0807">Transducer</keyword>
<evidence type="ECO:0000313" key="11">
    <source>
        <dbReference type="EMBL" id="KAK9882046.1"/>
    </source>
</evidence>
<feature type="transmembrane region" description="Helical" evidence="10">
    <location>
        <begin position="246"/>
        <end position="264"/>
    </location>
</feature>
<dbReference type="Proteomes" id="UP001431783">
    <property type="component" value="Unassembled WGS sequence"/>
</dbReference>